<reference evidence="2 4" key="1">
    <citation type="submission" date="2019-07" db="EMBL/GenBank/DDBJ databases">
        <title>Whole genome shotgun sequence of Cellulomonas hominis NBRC 16055.</title>
        <authorList>
            <person name="Hosoyama A."/>
            <person name="Uohara A."/>
            <person name="Ohji S."/>
            <person name="Ichikawa N."/>
        </authorList>
    </citation>
    <scope>NUCLEOTIDE SEQUENCE [LARGE SCALE GENOMIC DNA]</scope>
    <source>
        <strain evidence="2 4">NBRC 16055</strain>
    </source>
</reference>
<dbReference type="OrthoDB" id="436461at2"/>
<dbReference type="RefSeq" id="WP_146838669.1">
    <property type="nucleotide sequence ID" value="NZ_BJVQ01000039.1"/>
</dbReference>
<accession>A0A511FE47</accession>
<dbReference type="AlphaFoldDB" id="A0A511FE47"/>
<protein>
    <recommendedName>
        <fullName evidence="1">Putative endonuclease Z1 domain-containing protein</fullName>
    </recommendedName>
</protein>
<keyword evidence="4" id="KW-1185">Reference proteome</keyword>
<dbReference type="Proteomes" id="UP000321723">
    <property type="component" value="Unassembled WGS sequence"/>
</dbReference>
<organism evidence="2 4">
    <name type="scientific">Cellulomonas hominis</name>
    <dbReference type="NCBI Taxonomy" id="156981"/>
    <lineage>
        <taxon>Bacteria</taxon>
        <taxon>Bacillati</taxon>
        <taxon>Actinomycetota</taxon>
        <taxon>Actinomycetes</taxon>
        <taxon>Micrococcales</taxon>
        <taxon>Cellulomonadaceae</taxon>
        <taxon>Cellulomonas</taxon>
    </lineage>
</organism>
<dbReference type="EMBL" id="JACHDN010000001">
    <property type="protein sequence ID" value="MBB5472095.1"/>
    <property type="molecule type" value="Genomic_DNA"/>
</dbReference>
<dbReference type="EMBL" id="BJVQ01000039">
    <property type="protein sequence ID" value="GEL47515.1"/>
    <property type="molecule type" value="Genomic_DNA"/>
</dbReference>
<sequence length="913" mass="98380">MTEPFGGERLVLADDDTSPATWWSVYVDALASSGIGAVSRAVIEADAEHILRHGILGAGEAGSAAWPASRVRTGVVMGAVQSGKTASMMAVVARALDAGVDAIVILGGTRTALWAQTFERVVEQFGAMPEPHLRRLLVPREGALGDGDAGVDARSAYRVTKQLAQRAITRRRPMVAVVMKNVAHIAAMAETLQEAVYPAVEAEGRPFHLLVLDDEADDSSVVGGLDPDVVRQVPRRILDLWESRRRPGETTNAQVYASYVAYTATPQANFLQDPGNPLSPRDFVASLRAPGAEGDPDIRSSSYRVPEGAPGWYTGGDVYYRLLDEVPLCVPTDTSTDDSLIDTVRGYLVASALRLLRAPGRLGPSAARAVRHATRAEAAEAAVKPMSMLVHPSSAKDRHFDVAERILAWSDGSEVERQRADGARALGRSGVAEDLETNRPAWIRWLEDYQRSAEIAREALELPAAPTVPPTDQWPEVERLVLDEIVPGTSVAVINSDENADDRPRFGPVLDADGMWRSAPNLSTIFVSGNVMSRGLTLEGLTTTYFSRRSDEPLADTQMQMQRWFGYRGSYIDLCRVLLGADQLDLFRQYHENDEALRRDVLAAMGAGGGLPSVTVLQGKAFKATGKISNLRSVPVWPGPKPFVRHVNPAGEDKQNQELIAGLFSEAVLKVPSATGDRGLLLERRLDLYETADLLDSLVYAHHGPGQTGAEADRWRSVENHARLDEHDPAFPLFRAPAVKDGVDLGLSSPYAIAAYLRLWAAALDRAVPGMVTTDESPLLWRLLDLDVKREQQPTFSVGVRFGGGDPVEGGPLAGLPAVVRPMRRDVDGTTLASTWGSRNVTADGIRGDEHFDFVARGEAVRTSLDGSRPAGSDGLVLFHVVEMGSTASVAVGVVLPLGGPDHVEAQRGGLGV</sequence>
<feature type="domain" description="Putative endonuclease Z1" evidence="1">
    <location>
        <begin position="380"/>
        <end position="601"/>
    </location>
</feature>
<evidence type="ECO:0000313" key="4">
    <source>
        <dbReference type="Proteomes" id="UP000321723"/>
    </source>
</evidence>
<reference evidence="3 5" key="2">
    <citation type="submission" date="2020-08" db="EMBL/GenBank/DDBJ databases">
        <title>Sequencing the genomes of 1000 actinobacteria strains.</title>
        <authorList>
            <person name="Klenk H.-P."/>
        </authorList>
    </citation>
    <scope>NUCLEOTIDE SEQUENCE [LARGE SCALE GENOMIC DNA]</scope>
    <source>
        <strain evidence="3 5">DSM 9581</strain>
    </source>
</reference>
<evidence type="ECO:0000313" key="5">
    <source>
        <dbReference type="Proteomes" id="UP000564629"/>
    </source>
</evidence>
<dbReference type="Pfam" id="PF10593">
    <property type="entry name" value="Z1"/>
    <property type="match status" value="1"/>
</dbReference>
<evidence type="ECO:0000259" key="1">
    <source>
        <dbReference type="Pfam" id="PF10593"/>
    </source>
</evidence>
<name>A0A511FE47_9CELL</name>
<gene>
    <name evidence="2" type="ORF">CHO01_26310</name>
    <name evidence="3" type="ORF">HNR08_000831</name>
</gene>
<dbReference type="InterPro" id="IPR018310">
    <property type="entry name" value="Put_endonuclease_Z1-dom"/>
</dbReference>
<comment type="caution">
    <text evidence="2">The sequence shown here is derived from an EMBL/GenBank/DDBJ whole genome shotgun (WGS) entry which is preliminary data.</text>
</comment>
<evidence type="ECO:0000313" key="2">
    <source>
        <dbReference type="EMBL" id="GEL47515.1"/>
    </source>
</evidence>
<proteinExistence type="predicted"/>
<evidence type="ECO:0000313" key="3">
    <source>
        <dbReference type="EMBL" id="MBB5472095.1"/>
    </source>
</evidence>
<dbReference type="Proteomes" id="UP000564629">
    <property type="component" value="Unassembled WGS sequence"/>
</dbReference>